<feature type="region of interest" description="Disordered" evidence="1">
    <location>
        <begin position="1"/>
        <end position="24"/>
    </location>
</feature>
<protein>
    <submittedName>
        <fullName evidence="4">Transcriptional regulator</fullName>
    </submittedName>
</protein>
<dbReference type="EMBL" id="UYSL01005328">
    <property type="protein sequence ID" value="VDL67100.1"/>
    <property type="molecule type" value="Genomic_DNA"/>
</dbReference>
<evidence type="ECO:0000313" key="2">
    <source>
        <dbReference type="EMBL" id="VDL67100.1"/>
    </source>
</evidence>
<feature type="compositionally biased region" description="Low complexity" evidence="1">
    <location>
        <begin position="14"/>
        <end position="24"/>
    </location>
</feature>
<dbReference type="AlphaFoldDB" id="A0A0N4XLV8"/>
<keyword evidence="3" id="KW-1185">Reference proteome</keyword>
<organism evidence="4">
    <name type="scientific">Nippostrongylus brasiliensis</name>
    <name type="common">Rat hookworm</name>
    <dbReference type="NCBI Taxonomy" id="27835"/>
    <lineage>
        <taxon>Eukaryota</taxon>
        <taxon>Metazoa</taxon>
        <taxon>Ecdysozoa</taxon>
        <taxon>Nematoda</taxon>
        <taxon>Chromadorea</taxon>
        <taxon>Rhabditida</taxon>
        <taxon>Rhabditina</taxon>
        <taxon>Rhabditomorpha</taxon>
        <taxon>Strongyloidea</taxon>
        <taxon>Heligmosomidae</taxon>
        <taxon>Nippostrongylus</taxon>
    </lineage>
</organism>
<sequence length="56" mass="5963">MASNGLQPLIVDRSSTSSASEEVSGELTSADYAMACESHRLVLVECLQKEGYSTIP</sequence>
<gene>
    <name evidence="2" type="ORF">NBR_LOCUS3511</name>
</gene>
<accession>A0A0N4XLV8</accession>
<dbReference type="Proteomes" id="UP000271162">
    <property type="component" value="Unassembled WGS sequence"/>
</dbReference>
<reference evidence="2 3" key="2">
    <citation type="submission" date="2018-11" db="EMBL/GenBank/DDBJ databases">
        <authorList>
            <consortium name="Pathogen Informatics"/>
        </authorList>
    </citation>
    <scope>NUCLEOTIDE SEQUENCE [LARGE SCALE GENOMIC DNA]</scope>
</reference>
<reference evidence="4" key="1">
    <citation type="submission" date="2017-02" db="UniProtKB">
        <authorList>
            <consortium name="WormBaseParasite"/>
        </authorList>
    </citation>
    <scope>IDENTIFICATION</scope>
</reference>
<dbReference type="WBParaSite" id="NBR_0000351001-mRNA-1">
    <property type="protein sequence ID" value="NBR_0000351001-mRNA-1"/>
    <property type="gene ID" value="NBR_0000351001"/>
</dbReference>
<proteinExistence type="predicted"/>
<evidence type="ECO:0000313" key="3">
    <source>
        <dbReference type="Proteomes" id="UP000271162"/>
    </source>
</evidence>
<evidence type="ECO:0000256" key="1">
    <source>
        <dbReference type="SAM" id="MobiDB-lite"/>
    </source>
</evidence>
<name>A0A0N4XLV8_NIPBR</name>
<evidence type="ECO:0000313" key="4">
    <source>
        <dbReference type="WBParaSite" id="NBR_0000351001-mRNA-1"/>
    </source>
</evidence>